<sequence>VTNLYMVETVDSVKLANSLNASWGKLNKPNSLNVMVQVNTSKEESKSGCLSDHCAELVEHIITHCPHLEFSGLMTIGEMNHDWSQGPNPDFIRLVDCRKNICEKLSLSLEDVELSMGMSNDFEKADHIVHVYLSLIRFGPRMRQKEQFSVRKSIHSMEELVAFGGYRRGGGRGARGSRGGPWRGGRGGARGGGRGGRGGYGATETRRPIRLGFKALKDLQSKTPDEIVLDMTSSRCYPASEFLLKEQTPMTDDVIVLIVNILSTACHCSSKEYLIKLLNLLPGSLFLNLHLRQNLNRLSASRMAPSEVADYLKNVIRVMNELLRRFPNAYADLPIADLYCGAMVMSETGKLEDANLMKEAGELMKLKTEKASELKRKEDERRPGRGRLQRNAGENDELNPPNDFRDLSVIPTQEDILTGERPFLRRNKVDGSYHNAEHYLDVQFRLLREDFVRPLREGIAKLLERIGSAKIGALQDIRVYKDVRLLYPLCTSNGLQYKVKFDNTNLRKVRWENSKRLIFGSLMCLSKDKFDSFVFATVANRDVKDLKQGIVDIQFIKLSDNVRLGEGEVYQMVESTVYFEAYRHILEGLKEVEPHELPLQRYIVSCEEHVEAPAYLRNRLRGQVTFDLTPIMRKGNTSFSSGSTSSLRELRARLAGLSVRDDVHRGTDVPLLHLAYWPSAEDLELDDSQYKALQMALTKEFAVIQGPPGTGKTYIGLKIANVLLHNKLKWDTGTEFLDDERDVAPLVSERRPILVVCYTNHALDQFLEGIQKFHPEGIVRIGGRSQSDTMKACSLSELKHRMHKDKKAPLHIRRAYYDAHQEMDHTTTKLQGAAEDLKKCYENVLHEDALHRRVPSMTDAHYDSLRQIFAGRSGHKEGAMLYWLQLSINSADPGQGDLKPVAMLPLNKQSAGVDVISRADLASLYNVTWSPDETGSLQLSGAPNSFVMIPNHPGSDLDTRTAITLLLEVFPTGNRGSILSFHEDGLGLQISQEGVVDGKGILTARFVWRDITHPPAIEKAVLNMNSWNYIGASYDHETGIARLWHDGNDVEAKFLGRKQELATQFSIRIGALENAVHVRGFRGRVANLHIFAESLGKESVRAIGGIVSQDGAGAGAEAEAEEVEEEEEENENSDVLYEADVMQDQRVLDIDDVRVYGSKVMPGGGSLKVLDPFAFSKGAEGGWQIQNPEKIKKKLKRTMVLELSRKDVMQAERARAVQNVWSLRLKDRWCLYRRWLMDLAEGYRRTISMFQEKFEEGAKRLKDVKNMEDFEILKNADVVGMTTTGAAKYRKLLQRLRPRITIVEEAAEVLESHIVTSLTPGCQHLILIGDHQQLRPNPTVYELAKDYNLDVSLFERMVKNGMPYKRLRLQHRMRPEISKMLEHIYSNPKLENHESVMNFENIKGVARNMYFVNHAESEDFLEEGRSRSNEHEAKFIAALCRYFILQGYQREQITVLTAYTGQLIQLKKEMPKDFFRGVRVCAVDNFQGEENDIILLSLVRSNEEGKIGFLQTENRVCVALSRAKKGFYCIGNISLLETKSELWSGIIDDMRERGYVGDALLLTCQNHPQNVIQASRGEDFKKAPEGGCTVPCAARLECGHVCEMVCHPTDPEHKEYQCKKPCAKTICRRNHKCRRRCYQDCGPCMELMMKRLPCGHIQEVPCSKDRSDVQCQSRCSKILPRCGHQCANKCCEECTEKCTVVTKKRWACGHENDVECHVNPRYSPCEAPCGVMLDCEHPCGGSCSDCLRGRVHQPCKALCGRTLFCGHNCSEPCTRNCPPCKEKCGNNCKHSNCAKKCGEPCEPCNEMCVWQCPHYECTNLCGELCDRPRCNRPCPKLLRCLHPCIGLCGEPCPNKCRVCQKDEVTEIFFGTEDDPNARFVELADCGHVFEVEMMDQWMDQAEVTEDGKPVDVQLKLCPKCRIPIRTSLRYGNIVKKILADFERIKKKILLSKRQRELKVSTPKANVLKIHQFPEDRERIERYLESRSLTDEQVNVFENQINLLIFLQTLKDSIEKGKEAEEGKVRGLVSRYPLLKTKEELDGEIDKLRNRVMKARVRFSDQELEELKEEMYRTQLLIDYKMLRMQLNNRGKTLGPTDTASLDAVGRVLDSEKKIERKRRELYGSLITRIRRGQNLDVYYQTVTKDEKDLIVKAMGMAQGHWFKCPNGHIYCITECGGAMEEGKCPECGSRIGGHNHQLRSDNRLAREMDGANYAAFSDMANIRNFDPRDFM</sequence>
<protein>
    <submittedName>
        <fullName evidence="11">NFX1-type zinc finger-containing protein 1</fullName>
    </submittedName>
</protein>
<dbReference type="Pfam" id="PF13086">
    <property type="entry name" value="AAA_11"/>
    <property type="match status" value="2"/>
</dbReference>
<evidence type="ECO:0000313" key="11">
    <source>
        <dbReference type="EMBL" id="PFX12824.1"/>
    </source>
</evidence>
<feature type="non-terminal residue" evidence="11">
    <location>
        <position position="1"/>
    </location>
</feature>
<comment type="caution">
    <text evidence="11">The sequence shown here is derived from an EMBL/GenBank/DDBJ whole genome shotgun (WGS) entry which is preliminary data.</text>
</comment>
<evidence type="ECO:0000256" key="7">
    <source>
        <dbReference type="ARBA" id="ARBA00022859"/>
    </source>
</evidence>
<dbReference type="InterPro" id="IPR046439">
    <property type="entry name" value="ZF_RZ_dom"/>
</dbReference>
<dbReference type="SUPFAM" id="SSF52540">
    <property type="entry name" value="P-loop containing nucleoside triphosphate hydrolases"/>
    <property type="match status" value="1"/>
</dbReference>
<dbReference type="InterPro" id="IPR027417">
    <property type="entry name" value="P-loop_NTPase"/>
</dbReference>
<dbReference type="Pfam" id="PF25396">
    <property type="entry name" value="ZNFX1"/>
    <property type="match status" value="1"/>
</dbReference>
<dbReference type="Gene3D" id="3.40.50.300">
    <property type="entry name" value="P-loop containing nucleotide triphosphate hydrolases"/>
    <property type="match status" value="3"/>
</dbReference>
<keyword evidence="6" id="KW-0862">Zinc</keyword>
<feature type="region of interest" description="Disordered" evidence="9">
    <location>
        <begin position="171"/>
        <end position="201"/>
    </location>
</feature>
<dbReference type="InterPro" id="IPR041677">
    <property type="entry name" value="DNA2/NAM7_AAA_11"/>
</dbReference>
<comment type="subcellular location">
    <subcellularLocation>
        <location evidence="1">Cytoplasm</location>
    </subcellularLocation>
</comment>
<dbReference type="InterPro" id="IPR013320">
    <property type="entry name" value="ConA-like_dom_sf"/>
</dbReference>
<dbReference type="SUPFAM" id="SSF51419">
    <property type="entry name" value="PLP-binding barrel"/>
    <property type="match status" value="1"/>
</dbReference>
<gene>
    <name evidence="11" type="primary">Znfx1</name>
    <name evidence="11" type="ORF">AWC38_SpisGene23155</name>
</gene>
<keyword evidence="4" id="KW-0677">Repeat</keyword>
<reference evidence="12" key="1">
    <citation type="journal article" date="2017" name="bioRxiv">
        <title>Comparative analysis of the genomes of Stylophora pistillata and Acropora digitifera provides evidence for extensive differences between species of corals.</title>
        <authorList>
            <person name="Voolstra C.R."/>
            <person name="Li Y."/>
            <person name="Liew Y.J."/>
            <person name="Baumgarten S."/>
            <person name="Zoccola D."/>
            <person name="Flot J.-F."/>
            <person name="Tambutte S."/>
            <person name="Allemand D."/>
            <person name="Aranda M."/>
        </authorList>
    </citation>
    <scope>NUCLEOTIDE SEQUENCE [LARGE SCALE GENOMIC DNA]</scope>
</reference>
<dbReference type="GO" id="GO:0004386">
    <property type="term" value="F:helicase activity"/>
    <property type="evidence" value="ECO:0007669"/>
    <property type="project" value="InterPro"/>
</dbReference>
<dbReference type="Pfam" id="PF20173">
    <property type="entry name" value="ZnF_RZ-type"/>
    <property type="match status" value="1"/>
</dbReference>
<dbReference type="GO" id="GO:0031380">
    <property type="term" value="C:nuclear RNA-directed RNA polymerase complex"/>
    <property type="evidence" value="ECO:0007669"/>
    <property type="project" value="TreeGrafter"/>
</dbReference>
<keyword evidence="8" id="KW-0175">Coiled coil</keyword>
<dbReference type="InterPro" id="IPR000967">
    <property type="entry name" value="Znf_NFX1"/>
</dbReference>
<evidence type="ECO:0000256" key="6">
    <source>
        <dbReference type="ARBA" id="ARBA00022833"/>
    </source>
</evidence>
<evidence type="ECO:0000256" key="1">
    <source>
        <dbReference type="ARBA" id="ARBA00004496"/>
    </source>
</evidence>
<name>A0A2B4R3A7_STYPI</name>
<dbReference type="Proteomes" id="UP000225706">
    <property type="component" value="Unassembled WGS sequence"/>
</dbReference>
<dbReference type="PANTHER" id="PTHR10887">
    <property type="entry name" value="DNA2/NAM7 HELICASE FAMILY"/>
    <property type="match status" value="1"/>
</dbReference>
<keyword evidence="7" id="KW-0391">Immunity</keyword>
<feature type="coiled-coil region" evidence="8">
    <location>
        <begin position="2037"/>
        <end position="2069"/>
    </location>
</feature>
<evidence type="ECO:0000259" key="10">
    <source>
        <dbReference type="PROSITE" id="PS51981"/>
    </source>
</evidence>
<dbReference type="OrthoDB" id="5960672at2759"/>
<evidence type="ECO:0000256" key="3">
    <source>
        <dbReference type="ARBA" id="ARBA00022723"/>
    </source>
</evidence>
<dbReference type="GO" id="GO:0008270">
    <property type="term" value="F:zinc ion binding"/>
    <property type="evidence" value="ECO:0007669"/>
    <property type="project" value="UniProtKB-KW"/>
</dbReference>
<dbReference type="InterPro" id="IPR045055">
    <property type="entry name" value="DNA2/NAM7-like"/>
</dbReference>
<keyword evidence="5" id="KW-0863">Zinc-finger</keyword>
<dbReference type="Pfam" id="PF13087">
    <property type="entry name" value="AAA_12"/>
    <property type="match status" value="1"/>
</dbReference>
<evidence type="ECO:0000256" key="8">
    <source>
        <dbReference type="SAM" id="Coils"/>
    </source>
</evidence>
<dbReference type="Gene3D" id="2.60.120.200">
    <property type="match status" value="1"/>
</dbReference>
<evidence type="ECO:0000256" key="9">
    <source>
        <dbReference type="SAM" id="MobiDB-lite"/>
    </source>
</evidence>
<proteinExistence type="predicted"/>
<evidence type="ECO:0000313" key="12">
    <source>
        <dbReference type="Proteomes" id="UP000225706"/>
    </source>
</evidence>
<evidence type="ECO:0000256" key="2">
    <source>
        <dbReference type="ARBA" id="ARBA00022490"/>
    </source>
</evidence>
<dbReference type="PANTHER" id="PTHR10887:SF341">
    <property type="entry name" value="NFX1-TYPE ZINC FINGER-CONTAINING PROTEIN 1"/>
    <property type="match status" value="1"/>
</dbReference>
<feature type="compositionally biased region" description="Basic and acidic residues" evidence="9">
    <location>
        <begin position="367"/>
        <end position="383"/>
    </location>
</feature>
<dbReference type="InterPro" id="IPR057373">
    <property type="entry name" value="ZNFX1"/>
</dbReference>
<dbReference type="GO" id="GO:0005737">
    <property type="term" value="C:cytoplasm"/>
    <property type="evidence" value="ECO:0007669"/>
    <property type="project" value="UniProtKB-SubCell"/>
</dbReference>
<keyword evidence="2" id="KW-0963">Cytoplasm</keyword>
<dbReference type="CDD" id="cd18808">
    <property type="entry name" value="SF1_C_Upf1"/>
    <property type="match status" value="1"/>
</dbReference>
<feature type="region of interest" description="Disordered" evidence="9">
    <location>
        <begin position="367"/>
        <end position="405"/>
    </location>
</feature>
<dbReference type="PROSITE" id="PS51981">
    <property type="entry name" value="ZF_RZ"/>
    <property type="match status" value="1"/>
</dbReference>
<dbReference type="SMART" id="SM00438">
    <property type="entry name" value="ZnF_NFX"/>
    <property type="match status" value="5"/>
</dbReference>
<dbReference type="CDD" id="cd17936">
    <property type="entry name" value="EEXXEc_NFX1"/>
    <property type="match status" value="1"/>
</dbReference>
<accession>A0A2B4R3A7</accession>
<keyword evidence="3" id="KW-0479">Metal-binding</keyword>
<dbReference type="InterPro" id="IPR029066">
    <property type="entry name" value="PLP-binding_barrel"/>
</dbReference>
<organism evidence="11 12">
    <name type="scientific">Stylophora pistillata</name>
    <name type="common">Smooth cauliflower coral</name>
    <dbReference type="NCBI Taxonomy" id="50429"/>
    <lineage>
        <taxon>Eukaryota</taxon>
        <taxon>Metazoa</taxon>
        <taxon>Cnidaria</taxon>
        <taxon>Anthozoa</taxon>
        <taxon>Hexacorallia</taxon>
        <taxon>Scleractinia</taxon>
        <taxon>Astrocoeniina</taxon>
        <taxon>Pocilloporidae</taxon>
        <taxon>Stylophora</taxon>
    </lineage>
</organism>
<dbReference type="GO" id="GO:0031048">
    <property type="term" value="P:regulatory ncRNA-mediated heterochromatin formation"/>
    <property type="evidence" value="ECO:0007669"/>
    <property type="project" value="TreeGrafter"/>
</dbReference>
<keyword evidence="12" id="KW-1185">Reference proteome</keyword>
<dbReference type="EMBL" id="LSMT01001169">
    <property type="protein sequence ID" value="PFX12824.1"/>
    <property type="molecule type" value="Genomic_DNA"/>
</dbReference>
<dbReference type="InterPro" id="IPR047187">
    <property type="entry name" value="SF1_C_Upf1"/>
</dbReference>
<dbReference type="Gene3D" id="3.20.20.10">
    <property type="entry name" value="Alanine racemase"/>
    <property type="match status" value="1"/>
</dbReference>
<feature type="domain" description="RZ-type" evidence="10">
    <location>
        <begin position="2142"/>
        <end position="2211"/>
    </location>
</feature>
<dbReference type="CDD" id="cd06008">
    <property type="entry name" value="NF-X1-zinc-finger"/>
    <property type="match status" value="1"/>
</dbReference>
<evidence type="ECO:0000256" key="4">
    <source>
        <dbReference type="ARBA" id="ARBA00022737"/>
    </source>
</evidence>
<evidence type="ECO:0000256" key="5">
    <source>
        <dbReference type="ARBA" id="ARBA00022771"/>
    </source>
</evidence>
<dbReference type="GO" id="GO:0002376">
    <property type="term" value="P:immune system process"/>
    <property type="evidence" value="ECO:0007669"/>
    <property type="project" value="UniProtKB-KW"/>
</dbReference>
<dbReference type="FunFam" id="3.40.50.300:FF:000742">
    <property type="entry name" value="NFX1-type zinc finger-containing protein 1"/>
    <property type="match status" value="1"/>
</dbReference>
<dbReference type="InterPro" id="IPR041679">
    <property type="entry name" value="DNA2/NAM7-like_C"/>
</dbReference>
<dbReference type="FunFam" id="3.40.50.300:FF:002692">
    <property type="entry name" value="Zinc finger, NFX1-type-containing 1"/>
    <property type="match status" value="1"/>
</dbReference>
<dbReference type="SUPFAM" id="SSF49899">
    <property type="entry name" value="Concanavalin A-like lectins/glucanases"/>
    <property type="match status" value="1"/>
</dbReference>